<feature type="DNA-binding region" description="H-T-H motif" evidence="4">
    <location>
        <begin position="29"/>
        <end position="48"/>
    </location>
</feature>
<dbReference type="PROSITE" id="PS50977">
    <property type="entry name" value="HTH_TETR_2"/>
    <property type="match status" value="1"/>
</dbReference>
<keyword evidence="2 4" id="KW-0238">DNA-binding</keyword>
<evidence type="ECO:0000256" key="4">
    <source>
        <dbReference type="PROSITE-ProRule" id="PRU00335"/>
    </source>
</evidence>
<dbReference type="Proteomes" id="UP000002007">
    <property type="component" value="Chromosome"/>
</dbReference>
<dbReference type="AlphaFoldDB" id="A9WNH8"/>
<dbReference type="KEGG" id="rsa:RSal33209_0927"/>
<evidence type="ECO:0000256" key="3">
    <source>
        <dbReference type="ARBA" id="ARBA00023163"/>
    </source>
</evidence>
<organism evidence="6 7">
    <name type="scientific">Renibacterium salmoninarum (strain ATCC 33209 / DSM 20767 / JCM 11484 / NBRC 15589 / NCIMB 2235)</name>
    <dbReference type="NCBI Taxonomy" id="288705"/>
    <lineage>
        <taxon>Bacteria</taxon>
        <taxon>Bacillati</taxon>
        <taxon>Actinomycetota</taxon>
        <taxon>Actinomycetes</taxon>
        <taxon>Micrococcales</taxon>
        <taxon>Micrococcaceae</taxon>
        <taxon>Renibacterium</taxon>
    </lineage>
</organism>
<evidence type="ECO:0000313" key="6">
    <source>
        <dbReference type="EMBL" id="ABY22668.1"/>
    </source>
</evidence>
<reference evidence="7" key="1">
    <citation type="journal article" date="2008" name="J. Bacteriol.">
        <title>Genome sequence of the fish pathogen Renibacterium salmoninarum suggests reductive evolution away from an environmental Arthrobacter ancestor.</title>
        <authorList>
            <person name="Wiens G.D."/>
            <person name="Rockey D.D."/>
            <person name="Wu Z."/>
            <person name="Chang J."/>
            <person name="Levy R."/>
            <person name="Crane S."/>
            <person name="Chen D.S."/>
            <person name="Capri G.R."/>
            <person name="Burnett J.R."/>
            <person name="Sudheesh P.S."/>
            <person name="Schipma M.J."/>
            <person name="Burd H."/>
            <person name="Bhattacharyya A."/>
            <person name="Rhodes L.D."/>
            <person name="Kaul R."/>
            <person name="Strom M.S."/>
        </authorList>
    </citation>
    <scope>NUCLEOTIDE SEQUENCE [LARGE SCALE GENOMIC DNA]</scope>
    <source>
        <strain evidence="7">ATCC 33209 / DSM 20767 / JCM 11484 / NBRC 15589 / NCIMB 2235</strain>
    </source>
</reference>
<gene>
    <name evidence="6" type="ordered locus">RSal33209_0927</name>
</gene>
<dbReference type="Gene3D" id="1.10.357.10">
    <property type="entry name" value="Tetracycline Repressor, domain 2"/>
    <property type="match status" value="1"/>
</dbReference>
<evidence type="ECO:0000313" key="7">
    <source>
        <dbReference type="Proteomes" id="UP000002007"/>
    </source>
</evidence>
<dbReference type="STRING" id="288705.RSal33209_0927"/>
<keyword evidence="7" id="KW-1185">Reference proteome</keyword>
<dbReference type="InterPro" id="IPR050109">
    <property type="entry name" value="HTH-type_TetR-like_transc_reg"/>
</dbReference>
<dbReference type="EMBL" id="CP000910">
    <property type="protein sequence ID" value="ABY22668.1"/>
    <property type="molecule type" value="Genomic_DNA"/>
</dbReference>
<dbReference type="InterPro" id="IPR001647">
    <property type="entry name" value="HTH_TetR"/>
</dbReference>
<dbReference type="SUPFAM" id="SSF46689">
    <property type="entry name" value="Homeodomain-like"/>
    <property type="match status" value="1"/>
</dbReference>
<dbReference type="GO" id="GO:0003700">
    <property type="term" value="F:DNA-binding transcription factor activity"/>
    <property type="evidence" value="ECO:0007669"/>
    <property type="project" value="TreeGrafter"/>
</dbReference>
<keyword evidence="1" id="KW-0805">Transcription regulation</keyword>
<dbReference type="GO" id="GO:0000976">
    <property type="term" value="F:transcription cis-regulatory region binding"/>
    <property type="evidence" value="ECO:0007669"/>
    <property type="project" value="TreeGrafter"/>
</dbReference>
<evidence type="ECO:0000256" key="2">
    <source>
        <dbReference type="ARBA" id="ARBA00023125"/>
    </source>
</evidence>
<dbReference type="eggNOG" id="COG1309">
    <property type="taxonomic scope" value="Bacteria"/>
</dbReference>
<evidence type="ECO:0000256" key="1">
    <source>
        <dbReference type="ARBA" id="ARBA00023015"/>
    </source>
</evidence>
<accession>A9WNH8</accession>
<feature type="domain" description="HTH tetR-type" evidence="5">
    <location>
        <begin position="6"/>
        <end position="66"/>
    </location>
</feature>
<dbReference type="InterPro" id="IPR023772">
    <property type="entry name" value="DNA-bd_HTH_TetR-type_CS"/>
</dbReference>
<dbReference type="RefSeq" id="WP_012244363.1">
    <property type="nucleotide sequence ID" value="NC_010168.1"/>
</dbReference>
<keyword evidence="3" id="KW-0804">Transcription</keyword>
<sequence>MNRWEPDAGGRLYLAAMDLYAEQGFEQTTVTEIAERAGVTERTFFRYFADKREVFFRGQDEFRALFVSPIQSSPPEANPFDAVLASLQAVAQYLEPRRPSSQKRQSVLDATAALQERELTKFDQLSSAMSDALRERGLAEPVASLAAGWGMSLFRVAFLRWVSAENSMTFEQIIAELRDALKAQLNAS</sequence>
<dbReference type="PRINTS" id="PR00455">
    <property type="entry name" value="HTHTETR"/>
</dbReference>
<dbReference type="PANTHER" id="PTHR30055:SF238">
    <property type="entry name" value="MYCOFACTOCIN BIOSYNTHESIS TRANSCRIPTIONAL REGULATOR MFTR-RELATED"/>
    <property type="match status" value="1"/>
</dbReference>
<proteinExistence type="predicted"/>
<dbReference type="InterPro" id="IPR009057">
    <property type="entry name" value="Homeodomain-like_sf"/>
</dbReference>
<evidence type="ECO:0000259" key="5">
    <source>
        <dbReference type="PROSITE" id="PS50977"/>
    </source>
</evidence>
<dbReference type="PANTHER" id="PTHR30055">
    <property type="entry name" value="HTH-TYPE TRANSCRIPTIONAL REGULATOR RUTR"/>
    <property type="match status" value="1"/>
</dbReference>
<dbReference type="Pfam" id="PF00440">
    <property type="entry name" value="TetR_N"/>
    <property type="match status" value="1"/>
</dbReference>
<dbReference type="HOGENOM" id="CLU_069356_2_2_11"/>
<dbReference type="PROSITE" id="PS01081">
    <property type="entry name" value="HTH_TETR_1"/>
    <property type="match status" value="1"/>
</dbReference>
<protein>
    <submittedName>
        <fullName evidence="6">Transcriptional regulator, TetR family</fullName>
    </submittedName>
</protein>
<name>A9WNH8_RENSM</name>